<evidence type="ECO:0000313" key="2">
    <source>
        <dbReference type="Proteomes" id="UP000735302"/>
    </source>
</evidence>
<dbReference type="Proteomes" id="UP000735302">
    <property type="component" value="Unassembled WGS sequence"/>
</dbReference>
<proteinExistence type="predicted"/>
<comment type="caution">
    <text evidence="1">The sequence shown here is derived from an EMBL/GenBank/DDBJ whole genome shotgun (WGS) entry which is preliminary data.</text>
</comment>
<gene>
    <name evidence="1" type="ORF">PoB_005808700</name>
</gene>
<evidence type="ECO:0000313" key="1">
    <source>
        <dbReference type="EMBL" id="GFO31582.1"/>
    </source>
</evidence>
<protein>
    <submittedName>
        <fullName evidence="1">Uncharacterized protein</fullName>
    </submittedName>
</protein>
<accession>A0AAV4CJ99</accession>
<keyword evidence="2" id="KW-1185">Reference proteome</keyword>
<reference evidence="1 2" key="1">
    <citation type="journal article" date="2021" name="Elife">
        <title>Chloroplast acquisition without the gene transfer in kleptoplastic sea slugs, Plakobranchus ocellatus.</title>
        <authorList>
            <person name="Maeda T."/>
            <person name="Takahashi S."/>
            <person name="Yoshida T."/>
            <person name="Shimamura S."/>
            <person name="Takaki Y."/>
            <person name="Nagai Y."/>
            <person name="Toyoda A."/>
            <person name="Suzuki Y."/>
            <person name="Arimoto A."/>
            <person name="Ishii H."/>
            <person name="Satoh N."/>
            <person name="Nishiyama T."/>
            <person name="Hasebe M."/>
            <person name="Maruyama T."/>
            <person name="Minagawa J."/>
            <person name="Obokata J."/>
            <person name="Shigenobu S."/>
        </authorList>
    </citation>
    <scope>NUCLEOTIDE SEQUENCE [LARGE SCALE GENOMIC DNA]</scope>
</reference>
<dbReference type="AlphaFoldDB" id="A0AAV4CJ99"/>
<organism evidence="1 2">
    <name type="scientific">Plakobranchus ocellatus</name>
    <dbReference type="NCBI Taxonomy" id="259542"/>
    <lineage>
        <taxon>Eukaryota</taxon>
        <taxon>Metazoa</taxon>
        <taxon>Spiralia</taxon>
        <taxon>Lophotrochozoa</taxon>
        <taxon>Mollusca</taxon>
        <taxon>Gastropoda</taxon>
        <taxon>Heterobranchia</taxon>
        <taxon>Euthyneura</taxon>
        <taxon>Panpulmonata</taxon>
        <taxon>Sacoglossa</taxon>
        <taxon>Placobranchoidea</taxon>
        <taxon>Plakobranchidae</taxon>
        <taxon>Plakobranchus</taxon>
    </lineage>
</organism>
<sequence length="117" mass="12848">MGGFGEKKEGRGFVCFRTVQDECREKLCISSSENGHFKLLADYRNRRAGLNPSMRTRKERKRLCNPAHSSKVLAAGRGRELASGVPTKGCGAISDVKEKWRNIGTDATSSKTCGRLA</sequence>
<dbReference type="EMBL" id="BLXT01006411">
    <property type="protein sequence ID" value="GFO31582.1"/>
    <property type="molecule type" value="Genomic_DNA"/>
</dbReference>
<name>A0AAV4CJ99_9GAST</name>